<accession>A0ABQ6C2Z9</accession>
<dbReference type="Pfam" id="PF25323">
    <property type="entry name" value="6TM_PilS"/>
    <property type="match status" value="1"/>
</dbReference>
<feature type="region of interest" description="Disordered" evidence="4">
    <location>
        <begin position="568"/>
        <end position="613"/>
    </location>
</feature>
<comment type="catalytic activity">
    <reaction evidence="1">
        <text>ATP + protein L-histidine = ADP + protein N-phospho-L-histidine.</text>
        <dbReference type="EC" id="2.7.13.3"/>
    </reaction>
</comment>
<dbReference type="InterPro" id="IPR036890">
    <property type="entry name" value="HATPase_C_sf"/>
</dbReference>
<dbReference type="EMBL" id="BSPB01000008">
    <property type="protein sequence ID" value="GLS13988.1"/>
    <property type="molecule type" value="Genomic_DNA"/>
</dbReference>
<feature type="transmembrane region" description="Helical" evidence="5">
    <location>
        <begin position="109"/>
        <end position="128"/>
    </location>
</feature>
<evidence type="ECO:0000256" key="2">
    <source>
        <dbReference type="ARBA" id="ARBA00012438"/>
    </source>
</evidence>
<feature type="compositionally biased region" description="Polar residues" evidence="4">
    <location>
        <begin position="572"/>
        <end position="583"/>
    </location>
</feature>
<feature type="domain" description="Histidine kinase" evidence="6">
    <location>
        <begin position="359"/>
        <end position="572"/>
    </location>
</feature>
<evidence type="ECO:0000256" key="4">
    <source>
        <dbReference type="SAM" id="MobiDB-lite"/>
    </source>
</evidence>
<dbReference type="InterPro" id="IPR004358">
    <property type="entry name" value="Sig_transdc_His_kin-like_C"/>
</dbReference>
<dbReference type="Gene3D" id="1.10.287.130">
    <property type="match status" value="1"/>
</dbReference>
<dbReference type="SMART" id="SM00388">
    <property type="entry name" value="HisKA"/>
    <property type="match status" value="1"/>
</dbReference>
<keyword evidence="5" id="KW-0812">Transmembrane</keyword>
<evidence type="ECO:0000256" key="5">
    <source>
        <dbReference type="SAM" id="Phobius"/>
    </source>
</evidence>
<evidence type="ECO:0000256" key="1">
    <source>
        <dbReference type="ARBA" id="ARBA00000085"/>
    </source>
</evidence>
<keyword evidence="5" id="KW-1133">Transmembrane helix</keyword>
<protein>
    <recommendedName>
        <fullName evidence="2">histidine kinase</fullName>
        <ecNumber evidence="2">2.7.13.3</ecNumber>
    </recommendedName>
</protein>
<dbReference type="InterPro" id="IPR005467">
    <property type="entry name" value="His_kinase_dom"/>
</dbReference>
<dbReference type="Pfam" id="PF00512">
    <property type="entry name" value="HisKA"/>
    <property type="match status" value="1"/>
</dbReference>
<evidence type="ECO:0000313" key="7">
    <source>
        <dbReference type="EMBL" id="GLS13988.1"/>
    </source>
</evidence>
<name>A0ABQ6C2Z9_9BURK</name>
<proteinExistence type="predicted"/>
<evidence type="ECO:0000256" key="3">
    <source>
        <dbReference type="ARBA" id="ARBA00022553"/>
    </source>
</evidence>
<evidence type="ECO:0000259" key="6">
    <source>
        <dbReference type="PROSITE" id="PS50109"/>
    </source>
</evidence>
<dbReference type="InterPro" id="IPR003661">
    <property type="entry name" value="HisK_dim/P_dom"/>
</dbReference>
<dbReference type="SUPFAM" id="SSF47384">
    <property type="entry name" value="Homodimeric domain of signal transducing histidine kinase"/>
    <property type="match status" value="1"/>
</dbReference>
<dbReference type="Pfam" id="PF02518">
    <property type="entry name" value="HATPase_c"/>
    <property type="match status" value="1"/>
</dbReference>
<dbReference type="PRINTS" id="PR00344">
    <property type="entry name" value="BCTRLSENSOR"/>
</dbReference>
<dbReference type="Proteomes" id="UP001156903">
    <property type="component" value="Unassembled WGS sequence"/>
</dbReference>
<comment type="caution">
    <text evidence="7">The sequence shown here is derived from an EMBL/GenBank/DDBJ whole genome shotgun (WGS) entry which is preliminary data.</text>
</comment>
<dbReference type="PANTHER" id="PTHR43065">
    <property type="entry name" value="SENSOR HISTIDINE KINASE"/>
    <property type="match status" value="1"/>
</dbReference>
<gene>
    <name evidence="7" type="ORF">GCM10007935_14180</name>
</gene>
<keyword evidence="3" id="KW-0597">Phosphoprotein</keyword>
<feature type="transmembrane region" description="Helical" evidence="5">
    <location>
        <begin position="79"/>
        <end position="97"/>
    </location>
</feature>
<feature type="compositionally biased region" description="Low complexity" evidence="4">
    <location>
        <begin position="591"/>
        <end position="603"/>
    </location>
</feature>
<dbReference type="PANTHER" id="PTHR43065:SF52">
    <property type="entry name" value="SENSOR PROTEIN KINASE PILS"/>
    <property type="match status" value="1"/>
</dbReference>
<dbReference type="InterPro" id="IPR036097">
    <property type="entry name" value="HisK_dim/P_sf"/>
</dbReference>
<feature type="transmembrane region" description="Helical" evidence="5">
    <location>
        <begin position="56"/>
        <end position="73"/>
    </location>
</feature>
<dbReference type="Gene3D" id="3.30.565.10">
    <property type="entry name" value="Histidine kinase-like ATPase, C-terminal domain"/>
    <property type="match status" value="1"/>
</dbReference>
<dbReference type="PROSITE" id="PS50109">
    <property type="entry name" value="HIS_KIN"/>
    <property type="match status" value="1"/>
</dbReference>
<feature type="transmembrane region" description="Helical" evidence="5">
    <location>
        <begin position="140"/>
        <end position="167"/>
    </location>
</feature>
<organism evidence="7 8">
    <name type="scientific">Hydrogenophaga electricum</name>
    <dbReference type="NCBI Taxonomy" id="1230953"/>
    <lineage>
        <taxon>Bacteria</taxon>
        <taxon>Pseudomonadati</taxon>
        <taxon>Pseudomonadota</taxon>
        <taxon>Betaproteobacteria</taxon>
        <taxon>Burkholderiales</taxon>
        <taxon>Comamonadaceae</taxon>
        <taxon>Hydrogenophaga</taxon>
    </lineage>
</organism>
<dbReference type="CDD" id="cd00082">
    <property type="entry name" value="HisKA"/>
    <property type="match status" value="1"/>
</dbReference>
<feature type="transmembrane region" description="Helical" evidence="5">
    <location>
        <begin position="188"/>
        <end position="207"/>
    </location>
</feature>
<sequence length="613" mass="66737">MTEDADMRFEASSHFAASQFAPSWFIGDEGPAGSGHSESRQRGFIRLWRAFMRARVFIALVVLALEVFVVVNNTGGPDWLVLLSSLHLAAALAVLLWMRPVGIGPALRVQWLATIGVDLVVFAVLQYFQQGSINFTPLFALPVLLASILGTLLLGLGSAAFVTLYLLAETATNAGLVGDASTSRFLQAGLTGTGFFLVAILAHQLALRLAREEAVAQSSQAAARTQAQVNELVIASLSEGVLVADTHGVVRNANPAALEMLMGDGHPPNPRLLLSARPGWESLAELVNQTFLLGHPMEAELRVDIDELTRHRLYARTRLTATGGKHHTGLCVLFLEDLREVEARVRTEKLASMGRMSAAVAHEIRNPLSAITQANALLDEEVADPSQKRLTRMIEQNAQRLSRIVDDILNVARAQPSQGDTSTLTPLDAVVRQITQEWTRQVQAGPALGVHLHAPGSHVGFDPEHLRRLLVNLLDNARRHASGQPASIRVITQPAGTERIRLSVWSDGLPLEASVLKHLFEPFFSSESRSSGLGLYICRELCERYGAQIAYQRSVLDQREGNEFYVLMPSGAPSQRQPAQQSLAYPPADSQPPRSRPMLSRPSELPPSPPPTP</sequence>
<feature type="compositionally biased region" description="Pro residues" evidence="4">
    <location>
        <begin position="604"/>
        <end position="613"/>
    </location>
</feature>
<dbReference type="SUPFAM" id="SSF55874">
    <property type="entry name" value="ATPase domain of HSP90 chaperone/DNA topoisomerase II/histidine kinase"/>
    <property type="match status" value="1"/>
</dbReference>
<dbReference type="SMART" id="SM00387">
    <property type="entry name" value="HATPase_c"/>
    <property type="match status" value="1"/>
</dbReference>
<evidence type="ECO:0000313" key="8">
    <source>
        <dbReference type="Proteomes" id="UP001156903"/>
    </source>
</evidence>
<dbReference type="EC" id="2.7.13.3" evidence="2"/>
<keyword evidence="5" id="KW-0472">Membrane</keyword>
<dbReference type="InterPro" id="IPR003594">
    <property type="entry name" value="HATPase_dom"/>
</dbReference>
<keyword evidence="8" id="KW-1185">Reference proteome</keyword>
<reference evidence="8" key="1">
    <citation type="journal article" date="2019" name="Int. J. Syst. Evol. Microbiol.">
        <title>The Global Catalogue of Microorganisms (GCM) 10K type strain sequencing project: providing services to taxonomists for standard genome sequencing and annotation.</title>
        <authorList>
            <consortium name="The Broad Institute Genomics Platform"/>
            <consortium name="The Broad Institute Genome Sequencing Center for Infectious Disease"/>
            <person name="Wu L."/>
            <person name="Ma J."/>
        </authorList>
    </citation>
    <scope>NUCLEOTIDE SEQUENCE [LARGE SCALE GENOMIC DNA]</scope>
    <source>
        <strain evidence="8">NBRC 109341</strain>
    </source>
</reference>